<dbReference type="Pfam" id="PF02163">
    <property type="entry name" value="Peptidase_M50"/>
    <property type="match status" value="1"/>
</dbReference>
<dbReference type="CDD" id="cd06163">
    <property type="entry name" value="S2P-M50_PDZ_RseP-like"/>
    <property type="match status" value="1"/>
</dbReference>
<reference evidence="14 15" key="1">
    <citation type="submission" date="2020-07" db="EMBL/GenBank/DDBJ databases">
        <title>Sequencing the genomes of 1000 actinobacteria strains.</title>
        <authorList>
            <person name="Klenk H.-P."/>
        </authorList>
    </citation>
    <scope>NUCLEOTIDE SEQUENCE [LARGE SCALE GENOMIC DNA]</scope>
    <source>
        <strain evidence="14 15">DSM 23737</strain>
    </source>
</reference>
<organism evidence="14 15">
    <name type="scientific">Alpinimonas psychrophila</name>
    <dbReference type="NCBI Taxonomy" id="748908"/>
    <lineage>
        <taxon>Bacteria</taxon>
        <taxon>Bacillati</taxon>
        <taxon>Actinomycetota</taxon>
        <taxon>Actinomycetes</taxon>
        <taxon>Micrococcales</taxon>
        <taxon>Microbacteriaceae</taxon>
        <taxon>Alpinimonas</taxon>
    </lineage>
</organism>
<name>A0A7W3PPA7_9MICO</name>
<dbReference type="PANTHER" id="PTHR42837">
    <property type="entry name" value="REGULATOR OF SIGMA-E PROTEASE RSEP"/>
    <property type="match status" value="1"/>
</dbReference>
<sequence length="450" mass="47064">MASNLMSVENVWLFVLGVVIFVVGLALSIALHEIGHLVPAKLFGVRVRQYMIGFGPTLFSRTKGETEYGVKAIPLGGYISMSGMFPPGKTPAVSNSKTRRFMGKLVQDAREASDESMTNTPANRAFFNLPVYKRIIIMLGGPFMNLVIAFVLFSVLLMGFGQVQSTNNVASVSQCVLAATSTQTACAAGDPVSPGAAAGILPGDTLVSFDGQPLTDWNATTAIIRESAGRALSVVVIRDGAQVPLTITPVATERLEYTAEGVPVMGADGKQAVSTVGFVGISPQAGFVPQPVTAVIPAMGANIAGVVNVIANLPERLGGVANAAFGSGQRDVNGPISVVGVGRVAGEIASTDLMPVQSKVASLISVLASLNIALFVFNLIPLLPLDGGHIAGAIWESLRRGWAKLRKKVDPGPFDTAKLMPVTFVVFILLMGMSALLIYADVVKPVNFLG</sequence>
<dbReference type="SUPFAM" id="SSF50156">
    <property type="entry name" value="PDZ domain-like"/>
    <property type="match status" value="1"/>
</dbReference>
<feature type="domain" description="PDZ" evidence="13">
    <location>
        <begin position="188"/>
        <end position="238"/>
    </location>
</feature>
<evidence type="ECO:0000256" key="5">
    <source>
        <dbReference type="ARBA" id="ARBA00022692"/>
    </source>
</evidence>
<dbReference type="GO" id="GO:0006508">
    <property type="term" value="P:proteolysis"/>
    <property type="evidence" value="ECO:0007669"/>
    <property type="project" value="UniProtKB-KW"/>
</dbReference>
<feature type="transmembrane region" description="Helical" evidence="11">
    <location>
        <begin position="419"/>
        <end position="440"/>
    </location>
</feature>
<comment type="cofactor">
    <cofactor evidence="1">
        <name>Zn(2+)</name>
        <dbReference type="ChEBI" id="CHEBI:29105"/>
    </cofactor>
</comment>
<dbReference type="Pfam" id="PF17820">
    <property type="entry name" value="PDZ_6"/>
    <property type="match status" value="1"/>
</dbReference>
<evidence type="ECO:0000256" key="1">
    <source>
        <dbReference type="ARBA" id="ARBA00001947"/>
    </source>
</evidence>
<dbReference type="Proteomes" id="UP000524237">
    <property type="component" value="Unassembled WGS sequence"/>
</dbReference>
<protein>
    <submittedName>
        <fullName evidence="14">Membrane-associated protease RseP (Regulator of RpoE activity)</fullName>
    </submittedName>
</protein>
<evidence type="ECO:0000313" key="14">
    <source>
        <dbReference type="EMBL" id="MBA8829081.1"/>
    </source>
</evidence>
<keyword evidence="7" id="KW-0862">Zinc</keyword>
<evidence type="ECO:0000313" key="15">
    <source>
        <dbReference type="Proteomes" id="UP000524237"/>
    </source>
</evidence>
<dbReference type="InterPro" id="IPR036034">
    <property type="entry name" value="PDZ_sf"/>
</dbReference>
<evidence type="ECO:0000256" key="4">
    <source>
        <dbReference type="ARBA" id="ARBA00022670"/>
    </source>
</evidence>
<evidence type="ECO:0000256" key="3">
    <source>
        <dbReference type="ARBA" id="ARBA00007931"/>
    </source>
</evidence>
<dbReference type="PANTHER" id="PTHR42837:SF2">
    <property type="entry name" value="MEMBRANE METALLOPROTEASE ARASP2, CHLOROPLASTIC-RELATED"/>
    <property type="match status" value="1"/>
</dbReference>
<comment type="similarity">
    <text evidence="3">Belongs to the peptidase M50B family.</text>
</comment>
<dbReference type="InterPro" id="IPR041489">
    <property type="entry name" value="PDZ_6"/>
</dbReference>
<evidence type="ECO:0000256" key="6">
    <source>
        <dbReference type="ARBA" id="ARBA00022801"/>
    </source>
</evidence>
<keyword evidence="6" id="KW-0378">Hydrolase</keyword>
<comment type="subcellular location">
    <subcellularLocation>
        <location evidence="2">Membrane</location>
        <topology evidence="2">Multi-pass membrane protein</topology>
    </subcellularLocation>
</comment>
<feature type="domain" description="Peptidase M50" evidence="12">
    <location>
        <begin position="21"/>
        <end position="402"/>
    </location>
</feature>
<dbReference type="GO" id="GO:0004222">
    <property type="term" value="F:metalloendopeptidase activity"/>
    <property type="evidence" value="ECO:0007669"/>
    <property type="project" value="InterPro"/>
</dbReference>
<evidence type="ECO:0000259" key="13">
    <source>
        <dbReference type="Pfam" id="PF17820"/>
    </source>
</evidence>
<keyword evidence="5 11" id="KW-0812">Transmembrane</keyword>
<keyword evidence="10 11" id="KW-0472">Membrane</keyword>
<evidence type="ECO:0000256" key="8">
    <source>
        <dbReference type="ARBA" id="ARBA00022989"/>
    </source>
</evidence>
<evidence type="ECO:0000256" key="11">
    <source>
        <dbReference type="SAM" id="Phobius"/>
    </source>
</evidence>
<evidence type="ECO:0000259" key="12">
    <source>
        <dbReference type="Pfam" id="PF02163"/>
    </source>
</evidence>
<keyword evidence="8 11" id="KW-1133">Transmembrane helix</keyword>
<feature type="transmembrane region" description="Helical" evidence="11">
    <location>
        <begin position="12"/>
        <end position="31"/>
    </location>
</feature>
<dbReference type="AlphaFoldDB" id="A0A7W3PPA7"/>
<comment type="caution">
    <text evidence="14">The sequence shown here is derived from an EMBL/GenBank/DDBJ whole genome shotgun (WGS) entry which is preliminary data.</text>
</comment>
<proteinExistence type="inferred from homology"/>
<dbReference type="InterPro" id="IPR004387">
    <property type="entry name" value="Pept_M50_Zn"/>
</dbReference>
<evidence type="ECO:0000256" key="9">
    <source>
        <dbReference type="ARBA" id="ARBA00023049"/>
    </source>
</evidence>
<feature type="transmembrane region" description="Helical" evidence="11">
    <location>
        <begin position="135"/>
        <end position="157"/>
    </location>
</feature>
<keyword evidence="4 14" id="KW-0645">Protease</keyword>
<evidence type="ECO:0000256" key="7">
    <source>
        <dbReference type="ARBA" id="ARBA00022833"/>
    </source>
</evidence>
<dbReference type="Gene3D" id="2.30.42.10">
    <property type="match status" value="1"/>
</dbReference>
<gene>
    <name evidence="14" type="ORF">FB555_001179</name>
</gene>
<dbReference type="InterPro" id="IPR008915">
    <property type="entry name" value="Peptidase_M50"/>
</dbReference>
<evidence type="ECO:0000256" key="2">
    <source>
        <dbReference type="ARBA" id="ARBA00004141"/>
    </source>
</evidence>
<dbReference type="GO" id="GO:0016020">
    <property type="term" value="C:membrane"/>
    <property type="evidence" value="ECO:0007669"/>
    <property type="project" value="UniProtKB-SubCell"/>
</dbReference>
<feature type="transmembrane region" description="Helical" evidence="11">
    <location>
        <begin position="360"/>
        <end position="380"/>
    </location>
</feature>
<dbReference type="EMBL" id="JACGWU010000002">
    <property type="protein sequence ID" value="MBA8829081.1"/>
    <property type="molecule type" value="Genomic_DNA"/>
</dbReference>
<keyword evidence="15" id="KW-1185">Reference proteome</keyword>
<keyword evidence="9" id="KW-0482">Metalloprotease</keyword>
<evidence type="ECO:0000256" key="10">
    <source>
        <dbReference type="ARBA" id="ARBA00023136"/>
    </source>
</evidence>
<accession>A0A7W3PPA7</accession>